<evidence type="ECO:0000313" key="1">
    <source>
        <dbReference type="EMBL" id="TDH73017.1"/>
    </source>
</evidence>
<dbReference type="Proteomes" id="UP000294530">
    <property type="component" value="Unassembled WGS sequence"/>
</dbReference>
<accession>A0A976NZ97</accession>
<protein>
    <submittedName>
        <fullName evidence="1">Uncharacterized protein</fullName>
    </submittedName>
</protein>
<name>A0A976NZ97_BRELC</name>
<dbReference type="GeneID" id="94347486"/>
<evidence type="ECO:0000313" key="2">
    <source>
        <dbReference type="Proteomes" id="UP000294530"/>
    </source>
</evidence>
<proteinExistence type="predicted"/>
<gene>
    <name evidence="1" type="ORF">CCR75_003722</name>
</gene>
<keyword evidence="2" id="KW-1185">Reference proteome</keyword>
<reference evidence="1 2" key="1">
    <citation type="journal article" date="2021" name="Genome Biol.">
        <title>AFLAP: assembly-free linkage analysis pipeline using k-mers from genome sequencing data.</title>
        <authorList>
            <person name="Fletcher K."/>
            <person name="Zhang L."/>
            <person name="Gil J."/>
            <person name="Han R."/>
            <person name="Cavanaugh K."/>
            <person name="Michelmore R."/>
        </authorList>
    </citation>
    <scope>NUCLEOTIDE SEQUENCE [LARGE SCALE GENOMIC DNA]</scope>
    <source>
        <strain evidence="1 2">SF5</strain>
    </source>
</reference>
<dbReference type="RefSeq" id="XP_067822516.1">
    <property type="nucleotide sequence ID" value="XM_067961815.1"/>
</dbReference>
<dbReference type="KEGG" id="blac:94347486"/>
<comment type="caution">
    <text evidence="1">The sequence shown here is derived from an EMBL/GenBank/DDBJ whole genome shotgun (WGS) entry which is preliminary data.</text>
</comment>
<dbReference type="AlphaFoldDB" id="A0A976NZ97"/>
<sequence>MDFGSNGPVALLTIQVRLFGDRGVQLQFANFAKVVANGRVARCVRALPVGGNSREDAVKWLQKHTELLGHSNLPLRLGSLRSRLGSEMFPLLLGPVRGGVPSRHERRRQLPPWLPLAHCLDPSPTRKDTPIPEIDAGIRDVNGRENHK</sequence>
<organism evidence="1 2">
    <name type="scientific">Bremia lactucae</name>
    <name type="common">Lettuce downy mildew</name>
    <dbReference type="NCBI Taxonomy" id="4779"/>
    <lineage>
        <taxon>Eukaryota</taxon>
        <taxon>Sar</taxon>
        <taxon>Stramenopiles</taxon>
        <taxon>Oomycota</taxon>
        <taxon>Peronosporomycetes</taxon>
        <taxon>Peronosporales</taxon>
        <taxon>Peronosporaceae</taxon>
        <taxon>Bremia</taxon>
    </lineage>
</organism>
<dbReference type="EMBL" id="SHOA02000001">
    <property type="protein sequence ID" value="TDH73017.1"/>
    <property type="molecule type" value="Genomic_DNA"/>
</dbReference>